<dbReference type="HOGENOM" id="CLU_1584192_0_0_7"/>
<evidence type="ECO:0000313" key="2">
    <source>
        <dbReference type="Proteomes" id="UP000008963"/>
    </source>
</evidence>
<dbReference type="OrthoDB" id="9968882at2"/>
<dbReference type="STRING" id="862908.BMS_3386"/>
<name>E1X159_HALMS</name>
<evidence type="ECO:0000313" key="1">
    <source>
        <dbReference type="EMBL" id="CBW28129.1"/>
    </source>
</evidence>
<proteinExistence type="predicted"/>
<dbReference type="PATRIC" id="fig|862908.3.peg.3239"/>
<dbReference type="AlphaFoldDB" id="E1X159"/>
<dbReference type="RefSeq" id="WP_014245898.1">
    <property type="nucleotide sequence ID" value="NC_016620.1"/>
</dbReference>
<dbReference type="EMBL" id="FQ312005">
    <property type="protein sequence ID" value="CBW28129.1"/>
    <property type="molecule type" value="Genomic_DNA"/>
</dbReference>
<dbReference type="Proteomes" id="UP000008963">
    <property type="component" value="Chromosome"/>
</dbReference>
<keyword evidence="2" id="KW-1185">Reference proteome</keyword>
<accession>E1X159</accession>
<reference evidence="2" key="1">
    <citation type="journal article" date="2013" name="ISME J.">
        <title>A small predatory core genome in the divergent marine Bacteriovorax marinus SJ and the terrestrial Bdellovibrio bacteriovorus.</title>
        <authorList>
            <person name="Crossman L.C."/>
            <person name="Chen H."/>
            <person name="Cerdeno-Tarraga A.M."/>
            <person name="Brooks K."/>
            <person name="Quail M.A."/>
            <person name="Pineiro S.A."/>
            <person name="Hobley L."/>
            <person name="Sockett R.E."/>
            <person name="Bentley S.D."/>
            <person name="Parkhill J."/>
            <person name="Williams H.N."/>
            <person name="Stine O.C."/>
        </authorList>
    </citation>
    <scope>NUCLEOTIDE SEQUENCE [LARGE SCALE GENOMIC DNA]</scope>
    <source>
        <strain evidence="2">ATCC BAA-682 / DSM 15412 / SJ</strain>
    </source>
</reference>
<gene>
    <name evidence="1" type="ordered locus">BMS_3386</name>
</gene>
<dbReference type="KEGG" id="bmx:BMS_3386"/>
<sequence>MNLKINDESLLATLVSETYQCVDEKEENSSNLSAYFESRMSSEVEGSNSDHFLEDKLLRSNVSFSCMSYFLETSSFHFDLKGESYTCPRNWGEFERVFSEMNDTEYKIFEYFNEDYLLNEIFKSSIDYEYETIAFCRNGESYIIFMPKENVEILNWLKKYCESSEKAA</sequence>
<protein>
    <submittedName>
        <fullName evidence="1">Uncharacterized protein</fullName>
    </submittedName>
</protein>
<organism evidence="1 2">
    <name type="scientific">Halobacteriovorax marinus (strain ATCC BAA-682 / DSM 15412 / SJ)</name>
    <name type="common">Bacteriovorax marinus</name>
    <dbReference type="NCBI Taxonomy" id="862908"/>
    <lineage>
        <taxon>Bacteria</taxon>
        <taxon>Pseudomonadati</taxon>
        <taxon>Bdellovibrionota</taxon>
        <taxon>Bacteriovoracia</taxon>
        <taxon>Bacteriovoracales</taxon>
        <taxon>Halobacteriovoraceae</taxon>
        <taxon>Halobacteriovorax</taxon>
    </lineage>
</organism>